<dbReference type="HOGENOM" id="CLU_1152778_0_0_1"/>
<dbReference type="EMBL" id="CH940660">
    <property type="protein sequence ID" value="EDW58137.1"/>
    <property type="molecule type" value="Genomic_DNA"/>
</dbReference>
<dbReference type="PhylomeDB" id="B4MD65"/>
<dbReference type="Gene3D" id="2.40.10.10">
    <property type="entry name" value="Trypsin-like serine proteases"/>
    <property type="match status" value="1"/>
</dbReference>
<reference evidence="1 2" key="1">
    <citation type="journal article" date="2007" name="Nature">
        <title>Evolution of genes and genomes on the Drosophila phylogeny.</title>
        <authorList>
            <consortium name="Drosophila 12 Genomes Consortium"/>
            <person name="Clark A.G."/>
            <person name="Eisen M.B."/>
            <person name="Smith D.R."/>
            <person name="Bergman C.M."/>
            <person name="Oliver B."/>
            <person name="Markow T.A."/>
            <person name="Kaufman T.C."/>
            <person name="Kellis M."/>
            <person name="Gelbart W."/>
            <person name="Iyer V.N."/>
            <person name="Pollard D.A."/>
            <person name="Sackton T.B."/>
            <person name="Larracuente A.M."/>
            <person name="Singh N.D."/>
            <person name="Abad J.P."/>
            <person name="Abt D.N."/>
            <person name="Adryan B."/>
            <person name="Aguade M."/>
            <person name="Akashi H."/>
            <person name="Anderson W.W."/>
            <person name="Aquadro C.F."/>
            <person name="Ardell D.H."/>
            <person name="Arguello R."/>
            <person name="Artieri C.G."/>
            <person name="Barbash D.A."/>
            <person name="Barker D."/>
            <person name="Barsanti P."/>
            <person name="Batterham P."/>
            <person name="Batzoglou S."/>
            <person name="Begun D."/>
            <person name="Bhutkar A."/>
            <person name="Blanco E."/>
            <person name="Bosak S.A."/>
            <person name="Bradley R.K."/>
            <person name="Brand A.D."/>
            <person name="Brent M.R."/>
            <person name="Brooks A.N."/>
            <person name="Brown R.H."/>
            <person name="Butlin R.K."/>
            <person name="Caggese C."/>
            <person name="Calvi B.R."/>
            <person name="Bernardo de Carvalho A."/>
            <person name="Caspi A."/>
            <person name="Castrezana S."/>
            <person name="Celniker S.E."/>
            <person name="Chang J.L."/>
            <person name="Chapple C."/>
            <person name="Chatterji S."/>
            <person name="Chinwalla A."/>
            <person name="Civetta A."/>
            <person name="Clifton S.W."/>
            <person name="Comeron J.M."/>
            <person name="Costello J.C."/>
            <person name="Coyne J.A."/>
            <person name="Daub J."/>
            <person name="David R.G."/>
            <person name="Delcher A.L."/>
            <person name="Delehaunty K."/>
            <person name="Do C.B."/>
            <person name="Ebling H."/>
            <person name="Edwards K."/>
            <person name="Eickbush T."/>
            <person name="Evans J.D."/>
            <person name="Filipski A."/>
            <person name="Findeiss S."/>
            <person name="Freyhult E."/>
            <person name="Fulton L."/>
            <person name="Fulton R."/>
            <person name="Garcia A.C."/>
            <person name="Gardiner A."/>
            <person name="Garfield D.A."/>
            <person name="Garvin B.E."/>
            <person name="Gibson G."/>
            <person name="Gilbert D."/>
            <person name="Gnerre S."/>
            <person name="Godfrey J."/>
            <person name="Good R."/>
            <person name="Gotea V."/>
            <person name="Gravely B."/>
            <person name="Greenberg A.J."/>
            <person name="Griffiths-Jones S."/>
            <person name="Gross S."/>
            <person name="Guigo R."/>
            <person name="Gustafson E.A."/>
            <person name="Haerty W."/>
            <person name="Hahn M.W."/>
            <person name="Halligan D.L."/>
            <person name="Halpern A.L."/>
            <person name="Halter G.M."/>
            <person name="Han M.V."/>
            <person name="Heger A."/>
            <person name="Hillier L."/>
            <person name="Hinrichs A.S."/>
            <person name="Holmes I."/>
            <person name="Hoskins R.A."/>
            <person name="Hubisz M.J."/>
            <person name="Hultmark D."/>
            <person name="Huntley M.A."/>
            <person name="Jaffe D.B."/>
            <person name="Jagadeeshan S."/>
            <person name="Jeck W.R."/>
            <person name="Johnson J."/>
            <person name="Jones C.D."/>
            <person name="Jordan W.C."/>
            <person name="Karpen G.H."/>
            <person name="Kataoka E."/>
            <person name="Keightley P.D."/>
            <person name="Kheradpour P."/>
            <person name="Kirkness E.F."/>
            <person name="Koerich L.B."/>
            <person name="Kristiansen K."/>
            <person name="Kudrna D."/>
            <person name="Kulathinal R.J."/>
            <person name="Kumar S."/>
            <person name="Kwok R."/>
            <person name="Lander E."/>
            <person name="Langley C.H."/>
            <person name="Lapoint R."/>
            <person name="Lazzaro B.P."/>
            <person name="Lee S.J."/>
            <person name="Levesque L."/>
            <person name="Li R."/>
            <person name="Lin C.F."/>
            <person name="Lin M.F."/>
            <person name="Lindblad-Toh K."/>
            <person name="Llopart A."/>
            <person name="Long M."/>
            <person name="Low L."/>
            <person name="Lozovsky E."/>
            <person name="Lu J."/>
            <person name="Luo M."/>
            <person name="Machado C.A."/>
            <person name="Makalowski W."/>
            <person name="Marzo M."/>
            <person name="Matsuda M."/>
            <person name="Matzkin L."/>
            <person name="McAllister B."/>
            <person name="McBride C.S."/>
            <person name="McKernan B."/>
            <person name="McKernan K."/>
            <person name="Mendez-Lago M."/>
            <person name="Minx P."/>
            <person name="Mollenhauer M.U."/>
            <person name="Montooth K."/>
            <person name="Mount S.M."/>
            <person name="Mu X."/>
            <person name="Myers E."/>
            <person name="Negre B."/>
            <person name="Newfeld S."/>
            <person name="Nielsen R."/>
            <person name="Noor M.A."/>
            <person name="O'Grady P."/>
            <person name="Pachter L."/>
            <person name="Papaceit M."/>
            <person name="Parisi M.J."/>
            <person name="Parisi M."/>
            <person name="Parts L."/>
            <person name="Pedersen J.S."/>
            <person name="Pesole G."/>
            <person name="Phillippy A.M."/>
            <person name="Ponting C.P."/>
            <person name="Pop M."/>
            <person name="Porcelli D."/>
            <person name="Powell J.R."/>
            <person name="Prohaska S."/>
            <person name="Pruitt K."/>
            <person name="Puig M."/>
            <person name="Quesneville H."/>
            <person name="Ram K.R."/>
            <person name="Rand D."/>
            <person name="Rasmussen M.D."/>
            <person name="Reed L.K."/>
            <person name="Reenan R."/>
            <person name="Reily A."/>
            <person name="Remington K.A."/>
            <person name="Rieger T.T."/>
            <person name="Ritchie M.G."/>
            <person name="Robin C."/>
            <person name="Rogers Y.H."/>
            <person name="Rohde C."/>
            <person name="Rozas J."/>
            <person name="Rubenfield M.J."/>
            <person name="Ruiz A."/>
            <person name="Russo S."/>
            <person name="Salzberg S.L."/>
            <person name="Sanchez-Gracia A."/>
            <person name="Saranga D.J."/>
            <person name="Sato H."/>
            <person name="Schaeffer S.W."/>
            <person name="Schatz M.C."/>
            <person name="Schlenke T."/>
            <person name="Schwartz R."/>
            <person name="Segarra C."/>
            <person name="Singh R.S."/>
            <person name="Sirot L."/>
            <person name="Sirota M."/>
            <person name="Sisneros N.B."/>
            <person name="Smith C.D."/>
            <person name="Smith T.F."/>
            <person name="Spieth J."/>
            <person name="Stage D.E."/>
            <person name="Stark A."/>
            <person name="Stephan W."/>
            <person name="Strausberg R.L."/>
            <person name="Strempel S."/>
            <person name="Sturgill D."/>
            <person name="Sutton G."/>
            <person name="Sutton G.G."/>
            <person name="Tao W."/>
            <person name="Teichmann S."/>
            <person name="Tobari Y.N."/>
            <person name="Tomimura Y."/>
            <person name="Tsolas J.M."/>
            <person name="Valente V.L."/>
            <person name="Venter E."/>
            <person name="Venter J.C."/>
            <person name="Vicario S."/>
            <person name="Vieira F.G."/>
            <person name="Vilella A.J."/>
            <person name="Villasante A."/>
            <person name="Walenz B."/>
            <person name="Wang J."/>
            <person name="Wasserman M."/>
            <person name="Watts T."/>
            <person name="Wilson D."/>
            <person name="Wilson R.K."/>
            <person name="Wing R.A."/>
            <person name="Wolfner M.F."/>
            <person name="Wong A."/>
            <person name="Wong G.K."/>
            <person name="Wu C.I."/>
            <person name="Wu G."/>
            <person name="Yamamoto D."/>
            <person name="Yang H.P."/>
            <person name="Yang S.P."/>
            <person name="Yorke J.A."/>
            <person name="Yoshida K."/>
            <person name="Zdobnov E."/>
            <person name="Zhang P."/>
            <person name="Zhang Y."/>
            <person name="Zimin A.V."/>
            <person name="Baldwin J."/>
            <person name="Abdouelleil A."/>
            <person name="Abdulkadir J."/>
            <person name="Abebe A."/>
            <person name="Abera B."/>
            <person name="Abreu J."/>
            <person name="Acer S.C."/>
            <person name="Aftuck L."/>
            <person name="Alexander A."/>
            <person name="An P."/>
            <person name="Anderson E."/>
            <person name="Anderson S."/>
            <person name="Arachi H."/>
            <person name="Azer M."/>
            <person name="Bachantsang P."/>
            <person name="Barry A."/>
            <person name="Bayul T."/>
            <person name="Berlin A."/>
            <person name="Bessette D."/>
            <person name="Bloom T."/>
            <person name="Blye J."/>
            <person name="Boguslavskiy L."/>
            <person name="Bonnet C."/>
            <person name="Boukhgalter B."/>
            <person name="Bourzgui I."/>
            <person name="Brown A."/>
            <person name="Cahill P."/>
            <person name="Channer S."/>
            <person name="Cheshatsang Y."/>
            <person name="Chuda L."/>
            <person name="Citroen M."/>
            <person name="Collymore A."/>
            <person name="Cooke P."/>
            <person name="Costello M."/>
            <person name="D'Aco K."/>
            <person name="Daza R."/>
            <person name="De Haan G."/>
            <person name="DeGray S."/>
            <person name="DeMaso C."/>
            <person name="Dhargay N."/>
            <person name="Dooley K."/>
            <person name="Dooley E."/>
            <person name="Doricent M."/>
            <person name="Dorje P."/>
            <person name="Dorjee K."/>
            <person name="Dupes A."/>
            <person name="Elong R."/>
            <person name="Falk J."/>
            <person name="Farina A."/>
            <person name="Faro S."/>
            <person name="Ferguson D."/>
            <person name="Fisher S."/>
            <person name="Foley C.D."/>
            <person name="Franke A."/>
            <person name="Friedrich D."/>
            <person name="Gadbois L."/>
            <person name="Gearin G."/>
            <person name="Gearin C.R."/>
            <person name="Giannoukos G."/>
            <person name="Goode T."/>
            <person name="Graham J."/>
            <person name="Grandbois E."/>
            <person name="Grewal S."/>
            <person name="Gyaltsen K."/>
            <person name="Hafez N."/>
            <person name="Hagos B."/>
            <person name="Hall J."/>
            <person name="Henson C."/>
            <person name="Hollinger A."/>
            <person name="Honan T."/>
            <person name="Huard M.D."/>
            <person name="Hughes L."/>
            <person name="Hurhula B."/>
            <person name="Husby M.E."/>
            <person name="Kamat A."/>
            <person name="Kanga B."/>
            <person name="Kashin S."/>
            <person name="Khazanovich D."/>
            <person name="Kisner P."/>
            <person name="Lance K."/>
            <person name="Lara M."/>
            <person name="Lee W."/>
            <person name="Lennon N."/>
            <person name="Letendre F."/>
            <person name="LeVine R."/>
            <person name="Lipovsky A."/>
            <person name="Liu X."/>
            <person name="Liu J."/>
            <person name="Liu S."/>
            <person name="Lokyitsang T."/>
            <person name="Lokyitsang Y."/>
            <person name="Lubonja R."/>
            <person name="Lui A."/>
            <person name="MacDonald P."/>
            <person name="Magnisalis V."/>
            <person name="Maru K."/>
            <person name="Matthews C."/>
            <person name="McCusker W."/>
            <person name="McDonough S."/>
            <person name="Mehta T."/>
            <person name="Meldrim J."/>
            <person name="Meneus L."/>
            <person name="Mihai O."/>
            <person name="Mihalev A."/>
            <person name="Mihova T."/>
            <person name="Mittelman R."/>
            <person name="Mlenga V."/>
            <person name="Montmayeur A."/>
            <person name="Mulrain L."/>
            <person name="Navidi A."/>
            <person name="Naylor J."/>
            <person name="Negash T."/>
            <person name="Nguyen T."/>
            <person name="Nguyen N."/>
            <person name="Nicol R."/>
            <person name="Norbu C."/>
            <person name="Norbu N."/>
            <person name="Novod N."/>
            <person name="O'Neill B."/>
            <person name="Osman S."/>
            <person name="Markiewicz E."/>
            <person name="Oyono O.L."/>
            <person name="Patti C."/>
            <person name="Phunkhang P."/>
            <person name="Pierre F."/>
            <person name="Priest M."/>
            <person name="Raghuraman S."/>
            <person name="Rege F."/>
            <person name="Reyes R."/>
            <person name="Rise C."/>
            <person name="Rogov P."/>
            <person name="Ross K."/>
            <person name="Ryan E."/>
            <person name="Settipalli S."/>
            <person name="Shea T."/>
            <person name="Sherpa N."/>
            <person name="Shi L."/>
            <person name="Shih D."/>
            <person name="Sparrow T."/>
            <person name="Spaulding J."/>
            <person name="Stalker J."/>
            <person name="Stange-Thomann N."/>
            <person name="Stavropoulos S."/>
            <person name="Stone C."/>
            <person name="Strader C."/>
            <person name="Tesfaye S."/>
            <person name="Thomson T."/>
            <person name="Thoulutsang Y."/>
            <person name="Thoulutsang D."/>
            <person name="Topham K."/>
            <person name="Topping I."/>
            <person name="Tsamla T."/>
            <person name="Vassiliev H."/>
            <person name="Vo A."/>
            <person name="Wangchuk T."/>
            <person name="Wangdi T."/>
            <person name="Weiand M."/>
            <person name="Wilkinson J."/>
            <person name="Wilson A."/>
            <person name="Yadav S."/>
            <person name="Young G."/>
            <person name="Yu Q."/>
            <person name="Zembek L."/>
            <person name="Zhong D."/>
            <person name="Zimmer A."/>
            <person name="Zwirko Z."/>
            <person name="Jaffe D.B."/>
            <person name="Alvarez P."/>
            <person name="Brockman W."/>
            <person name="Butler J."/>
            <person name="Chin C."/>
            <person name="Gnerre S."/>
            <person name="Grabherr M."/>
            <person name="Kleber M."/>
            <person name="Mauceli E."/>
            <person name="MacCallum I."/>
        </authorList>
    </citation>
    <scope>NUCLEOTIDE SEQUENCE [LARGE SCALE GENOMIC DNA]</scope>
    <source>
        <strain evidence="2">Tucson 15010-1051.87</strain>
    </source>
</reference>
<keyword evidence="2" id="KW-1185">Reference proteome</keyword>
<dbReference type="AlphaFoldDB" id="B4MD65"/>
<dbReference type="InParanoid" id="B4MD65"/>
<dbReference type="eggNOG" id="ENOG502T6U5">
    <property type="taxonomic scope" value="Eukaryota"/>
</dbReference>
<proteinExistence type="predicted"/>
<dbReference type="Proteomes" id="UP000008792">
    <property type="component" value="Unassembled WGS sequence"/>
</dbReference>
<dbReference type="InterPro" id="IPR043504">
    <property type="entry name" value="Peptidase_S1_PA_chymotrypsin"/>
</dbReference>
<dbReference type="OMA" id="SCIITTH"/>
<dbReference type="OrthoDB" id="7872189at2759"/>
<gene>
    <name evidence="1" type="primary">Dvir\GJ15193</name>
    <name evidence="1" type="ORF">Dvir_GJ15193</name>
</gene>
<dbReference type="InterPro" id="IPR009003">
    <property type="entry name" value="Peptidase_S1_PA"/>
</dbReference>
<evidence type="ECO:0000313" key="1">
    <source>
        <dbReference type="EMBL" id="EDW58137.1"/>
    </source>
</evidence>
<accession>B4MD65</accession>
<name>B4MD65_DROVI</name>
<protein>
    <recommendedName>
        <fullName evidence="3">Peptidase S1 domain-containing protein</fullName>
    </recommendedName>
</protein>
<organism evidence="1 2">
    <name type="scientific">Drosophila virilis</name>
    <name type="common">Fruit fly</name>
    <dbReference type="NCBI Taxonomy" id="7244"/>
    <lineage>
        <taxon>Eukaryota</taxon>
        <taxon>Metazoa</taxon>
        <taxon>Ecdysozoa</taxon>
        <taxon>Arthropoda</taxon>
        <taxon>Hexapoda</taxon>
        <taxon>Insecta</taxon>
        <taxon>Pterygota</taxon>
        <taxon>Neoptera</taxon>
        <taxon>Endopterygota</taxon>
        <taxon>Diptera</taxon>
        <taxon>Brachycera</taxon>
        <taxon>Muscomorpha</taxon>
        <taxon>Ephydroidea</taxon>
        <taxon>Drosophilidae</taxon>
        <taxon>Drosophila</taxon>
    </lineage>
</organism>
<dbReference type="SUPFAM" id="SSF50494">
    <property type="entry name" value="Trypsin-like serine proteases"/>
    <property type="match status" value="1"/>
</dbReference>
<evidence type="ECO:0008006" key="3">
    <source>
        <dbReference type="Google" id="ProtNLM"/>
    </source>
</evidence>
<evidence type="ECO:0000313" key="2">
    <source>
        <dbReference type="Proteomes" id="UP000008792"/>
    </source>
</evidence>
<sequence>MSTHLASLGYYKADTLDEIEYRCTAIILSPNQLLATSKCVGNKIYEKPNRVLVGVTDPRKFFDPELEFELTTKVQYKNDLALFTLSTSIDVSKTEMANVSLALLCNETELEGVPKLYAVGFAQDNGSNCGLFKTRLERFNDCTNKNPGTIDKSRNLCLVPQRNASHAGVSDDCTKCLTASTSVLHVERADGSFCVAGIATPTTNDCIVNSGPIYYTSIVSRDVGNFPITANNGSCRNLCPSFRKRGVNTN</sequence>